<dbReference type="RefSeq" id="WP_087216283.1">
    <property type="nucleotide sequence ID" value="NZ_JBQKEI010000034.1"/>
</dbReference>
<keyword evidence="1" id="KW-0472">Membrane</keyword>
<gene>
    <name evidence="2" type="ORF">B5E88_11940</name>
</gene>
<keyword evidence="1" id="KW-1133">Transmembrane helix</keyword>
<feature type="transmembrane region" description="Helical" evidence="1">
    <location>
        <begin position="111"/>
        <end position="128"/>
    </location>
</feature>
<feature type="transmembrane region" description="Helical" evidence="1">
    <location>
        <begin position="12"/>
        <end position="31"/>
    </location>
</feature>
<feature type="transmembrane region" description="Helical" evidence="1">
    <location>
        <begin position="85"/>
        <end position="105"/>
    </location>
</feature>
<reference evidence="3" key="1">
    <citation type="submission" date="2017-04" db="EMBL/GenBank/DDBJ databases">
        <title>Function of individual gut microbiota members based on whole genome sequencing of pure cultures obtained from chicken caecum.</title>
        <authorList>
            <person name="Medvecky M."/>
            <person name="Cejkova D."/>
            <person name="Polansky O."/>
            <person name="Karasova D."/>
            <person name="Kubasova T."/>
            <person name="Cizek A."/>
            <person name="Rychlik I."/>
        </authorList>
    </citation>
    <scope>NUCLEOTIDE SEQUENCE [LARGE SCALE GENOMIC DNA]</scope>
    <source>
        <strain evidence="3">An144</strain>
    </source>
</reference>
<organism evidence="2 3">
    <name type="scientific">Enterococcus cecorum</name>
    <dbReference type="NCBI Taxonomy" id="44008"/>
    <lineage>
        <taxon>Bacteria</taxon>
        <taxon>Bacillati</taxon>
        <taxon>Bacillota</taxon>
        <taxon>Bacilli</taxon>
        <taxon>Lactobacillales</taxon>
        <taxon>Enterococcaceae</taxon>
        <taxon>Enterococcus</taxon>
    </lineage>
</organism>
<dbReference type="EMBL" id="NFLC01000044">
    <property type="protein sequence ID" value="OUQ07790.1"/>
    <property type="molecule type" value="Genomic_DNA"/>
</dbReference>
<name>A0A1Y4QRS5_9ENTE</name>
<accession>A0A1Y4QRS5</accession>
<dbReference type="Proteomes" id="UP000196074">
    <property type="component" value="Unassembled WGS sequence"/>
</dbReference>
<sequence length="130" mass="15043">MKQPWYLKHLNKLIIFFGYTLITLIYLFKLMKFNVGLKGLTAIEIMLIPQVSVYLLFAFILIAIGVYYLVYLYKSRWQISEGERDFWVLIILGLLTLALMVLVIFAIQDPILRAFFIVFVIAGAGISSRV</sequence>
<evidence type="ECO:0000313" key="2">
    <source>
        <dbReference type="EMBL" id="OUQ07790.1"/>
    </source>
</evidence>
<evidence type="ECO:0000256" key="1">
    <source>
        <dbReference type="SAM" id="Phobius"/>
    </source>
</evidence>
<protein>
    <submittedName>
        <fullName evidence="2">Uncharacterized protein</fullName>
    </submittedName>
</protein>
<dbReference type="AlphaFoldDB" id="A0A1Y4QRS5"/>
<keyword evidence="1" id="KW-0812">Transmembrane</keyword>
<feature type="transmembrane region" description="Helical" evidence="1">
    <location>
        <begin position="51"/>
        <end position="73"/>
    </location>
</feature>
<evidence type="ECO:0000313" key="3">
    <source>
        <dbReference type="Proteomes" id="UP000196074"/>
    </source>
</evidence>
<proteinExistence type="predicted"/>
<comment type="caution">
    <text evidence="2">The sequence shown here is derived from an EMBL/GenBank/DDBJ whole genome shotgun (WGS) entry which is preliminary data.</text>
</comment>